<accession>A0A7N6A1K5</accession>
<dbReference type="InParanoid" id="A0A7N6A1K5"/>
<feature type="compositionally biased region" description="Low complexity" evidence="1">
    <location>
        <begin position="224"/>
        <end position="240"/>
    </location>
</feature>
<reference evidence="3" key="2">
    <citation type="submission" date="2025-08" db="UniProtKB">
        <authorList>
            <consortium name="Ensembl"/>
        </authorList>
    </citation>
    <scope>IDENTIFICATION</scope>
</reference>
<dbReference type="Pfam" id="PF23081">
    <property type="entry name" value="HTH_KIF26A_B_1st"/>
    <property type="match status" value="1"/>
</dbReference>
<dbReference type="PANTHER" id="PTHR21608:SF7">
    <property type="entry name" value="KINESIN-LIKE PROTEIN CG14535"/>
    <property type="match status" value="1"/>
</dbReference>
<feature type="region of interest" description="Disordered" evidence="1">
    <location>
        <begin position="1"/>
        <end position="59"/>
    </location>
</feature>
<dbReference type="GeneTree" id="ENSGT00940000174980"/>
<protein>
    <recommendedName>
        <fullName evidence="2">Kinesin-like protein KIF26A/B helical domain-containing protein</fullName>
    </recommendedName>
</protein>
<dbReference type="Proteomes" id="UP000265040">
    <property type="component" value="Chromosome 24"/>
</dbReference>
<feature type="domain" description="Kinesin-like protein KIF26A/B helical" evidence="2">
    <location>
        <begin position="104"/>
        <end position="181"/>
    </location>
</feature>
<feature type="compositionally biased region" description="Polar residues" evidence="1">
    <location>
        <begin position="16"/>
        <end position="30"/>
    </location>
</feature>
<dbReference type="PANTHER" id="PTHR21608">
    <property type="entry name" value="KINESIN-LIKE PROTEIN CG14535"/>
    <property type="match status" value="1"/>
</dbReference>
<feature type="region of interest" description="Disordered" evidence="1">
    <location>
        <begin position="181"/>
        <end position="253"/>
    </location>
</feature>
<dbReference type="InterPro" id="IPR057090">
    <property type="entry name" value="HTH_KIF26A_B_1st"/>
</dbReference>
<keyword evidence="4" id="KW-1185">Reference proteome</keyword>
<evidence type="ECO:0000259" key="2">
    <source>
        <dbReference type="Pfam" id="PF23081"/>
    </source>
</evidence>
<dbReference type="InterPro" id="IPR027640">
    <property type="entry name" value="Kinesin-like_fam"/>
</dbReference>
<reference evidence="3" key="3">
    <citation type="submission" date="2025-09" db="UniProtKB">
        <authorList>
            <consortium name="Ensembl"/>
        </authorList>
    </citation>
    <scope>IDENTIFICATION</scope>
</reference>
<dbReference type="GO" id="GO:0003777">
    <property type="term" value="F:microtubule motor activity"/>
    <property type="evidence" value="ECO:0007669"/>
    <property type="project" value="InterPro"/>
</dbReference>
<feature type="compositionally biased region" description="Basic and acidic residues" evidence="1">
    <location>
        <begin position="200"/>
        <end position="209"/>
    </location>
</feature>
<organism evidence="3 4">
    <name type="scientific">Anabas testudineus</name>
    <name type="common">Climbing perch</name>
    <name type="synonym">Anthias testudineus</name>
    <dbReference type="NCBI Taxonomy" id="64144"/>
    <lineage>
        <taxon>Eukaryota</taxon>
        <taxon>Metazoa</taxon>
        <taxon>Chordata</taxon>
        <taxon>Craniata</taxon>
        <taxon>Vertebrata</taxon>
        <taxon>Euteleostomi</taxon>
        <taxon>Actinopterygii</taxon>
        <taxon>Neopterygii</taxon>
        <taxon>Teleostei</taxon>
        <taxon>Neoteleostei</taxon>
        <taxon>Acanthomorphata</taxon>
        <taxon>Anabantaria</taxon>
        <taxon>Anabantiformes</taxon>
        <taxon>Anabantoidei</taxon>
        <taxon>Anabantidae</taxon>
        <taxon>Anabas</taxon>
    </lineage>
</organism>
<name>A0A7N6A1K5_ANATE</name>
<evidence type="ECO:0000256" key="1">
    <source>
        <dbReference type="SAM" id="MobiDB-lite"/>
    </source>
</evidence>
<dbReference type="OrthoDB" id="8862460at2759"/>
<dbReference type="GO" id="GO:0007018">
    <property type="term" value="P:microtubule-based movement"/>
    <property type="evidence" value="ECO:0007669"/>
    <property type="project" value="InterPro"/>
</dbReference>
<evidence type="ECO:0000313" key="4">
    <source>
        <dbReference type="Proteomes" id="UP000265040"/>
    </source>
</evidence>
<proteinExistence type="predicted"/>
<sequence>MSSLTGRGERFPGTLTGPSVFSTSVKGKQCQSKRRPTPEGAGASRSDPRRNMCQRADAVPSYMSLPGSVGDRVRSTMSFSSGTICRGSVPGNPGFGGSDRKVACCEKCSATLVALKKQALSLADSGDLPAFLNDNLRVHSRSTTESMDREREQGQCRVCGTKLNQLKQEAIQVALSRGQSLAKPPFEPSLSTGTLMGQSEAKHGDRAPREAATAVLQARSQTYSPHSPRSPRTPQRTPQTLRRRGPKLPNPDMDRWVEEQQQMVASKAAFNVDRVATYPYNQVPQKAFS</sequence>
<reference evidence="3" key="1">
    <citation type="submission" date="2021-04" db="EMBL/GenBank/DDBJ databases">
        <authorList>
            <consortium name="Wellcome Sanger Institute Data Sharing"/>
        </authorList>
    </citation>
    <scope>NUCLEOTIDE SEQUENCE [LARGE SCALE GENOMIC DNA]</scope>
</reference>
<dbReference type="Ensembl" id="ENSATET00000048121.1">
    <property type="protein sequence ID" value="ENSATEP00000041478.1"/>
    <property type="gene ID" value="ENSATEG00000027762.1"/>
</dbReference>
<evidence type="ECO:0000313" key="3">
    <source>
        <dbReference type="Ensembl" id="ENSATEP00000041478.1"/>
    </source>
</evidence>
<dbReference type="AlphaFoldDB" id="A0A7N6A1K5"/>